<dbReference type="InterPro" id="IPR027417">
    <property type="entry name" value="P-loop_NTPase"/>
</dbReference>
<feature type="binding site" evidence="11">
    <location>
        <position position="26"/>
    </location>
    <ligand>
        <name>UTP</name>
        <dbReference type="ChEBI" id="CHEBI:46398"/>
    </ligand>
</feature>
<dbReference type="EMBL" id="JBHSKV010000002">
    <property type="protein sequence ID" value="MFC5133705.1"/>
    <property type="molecule type" value="Genomic_DNA"/>
</dbReference>
<dbReference type="GO" id="GO:0005524">
    <property type="term" value="F:ATP binding"/>
    <property type="evidence" value="ECO:0007669"/>
    <property type="project" value="UniProtKB-KW"/>
</dbReference>
<feature type="active site" description="Nucleophile; for glutamine hydrolysis" evidence="11">
    <location>
        <position position="391"/>
    </location>
</feature>
<keyword evidence="8 11" id="KW-0315">Glutamine amidotransferase</keyword>
<evidence type="ECO:0000256" key="11">
    <source>
        <dbReference type="HAMAP-Rule" id="MF_01227"/>
    </source>
</evidence>
<evidence type="ECO:0000256" key="8">
    <source>
        <dbReference type="ARBA" id="ARBA00022962"/>
    </source>
</evidence>
<feature type="domain" description="CTP synthase N-terminal" evidence="13">
    <location>
        <begin position="16"/>
        <end position="277"/>
    </location>
</feature>
<keyword evidence="5 11" id="KW-0547">Nucleotide-binding</keyword>
<evidence type="ECO:0000256" key="7">
    <source>
        <dbReference type="ARBA" id="ARBA00022842"/>
    </source>
</evidence>
<dbReference type="Pfam" id="PF00117">
    <property type="entry name" value="GATase"/>
    <property type="match status" value="1"/>
</dbReference>
<feature type="binding site" evidence="11">
    <location>
        <position position="84"/>
    </location>
    <ligand>
        <name>ATP</name>
        <dbReference type="ChEBI" id="CHEBI:30616"/>
    </ligand>
</feature>
<comment type="caution">
    <text evidence="14">The sequence shown here is derived from an EMBL/GenBank/DDBJ whole genome shotgun (WGS) entry which is preliminary data.</text>
</comment>
<keyword evidence="7 11" id="KW-0460">Magnesium</keyword>
<feature type="binding site" evidence="11">
    <location>
        <begin position="198"/>
        <end position="203"/>
    </location>
    <ligand>
        <name>UTP</name>
        <dbReference type="ChEBI" id="CHEBI:46398"/>
    </ligand>
</feature>
<dbReference type="InterPro" id="IPR033828">
    <property type="entry name" value="GATase1_CTP_Synthase"/>
</dbReference>
<evidence type="ECO:0000256" key="1">
    <source>
        <dbReference type="ARBA" id="ARBA00005171"/>
    </source>
</evidence>
<dbReference type="EC" id="6.3.4.2" evidence="11"/>
<comment type="subunit">
    <text evidence="11">Homotetramer.</text>
</comment>
<sequence length="551" mass="60890">MPTDPDTGYDPSLGRKFVFVTGGVMSGLGKGITAASTGRLLSNAGFDVTAVKVDPYLNVDAGTMNPYEHGEVYVLKDGGEVDLDLGNYERFLGTDMTFDHNVTTGKTYQHVIERERAGDYLGKTVQIIPHVTDDIKRRIREAAEGSDVCLIEIGGTVGDIESMPFLEALRQFAHEEDDEDILFTHVTLVPYSKNGEQKTKPTQHSVKELRSIGLQPDVLVGRCEDRLDPETKEKIALFCDVPTDAVFSNPDVEDIYHVPLMVEDEGLDEYVMERLGLADEALPKAERSTEWRELVTRDREEAIDVALVGKYALEDAYMSIHEALKHAGIQTETEVNVLWVDADETSEEHEQRLASADAVVVPGGFGSRGTDGKVSAVRYARENDVPFLGLCLGFQMAVVEHARNVLGLEGAHSAEIDPDTPHPVIDLLPEQYETEDMGGTMRLGAHETDIEPGTLAASVYGADSCTERHRHRYEVNPEYIDELEADGLVFSGRADNRMEILERPDHPFFFGTQAHPEFRSRPDRASPPFVALVEAALGSTDTTERNADVRL</sequence>
<dbReference type="PROSITE" id="PS51273">
    <property type="entry name" value="GATASE_TYPE_1"/>
    <property type="match status" value="1"/>
</dbReference>
<accession>A0ABD5QND9</accession>
<evidence type="ECO:0000256" key="10">
    <source>
        <dbReference type="ARBA" id="ARBA00047781"/>
    </source>
</evidence>
<keyword evidence="3 11" id="KW-0436">Ligase</keyword>
<keyword evidence="6 11" id="KW-0067">ATP-binding</keyword>
<feature type="binding site" evidence="11">
    <location>
        <begin position="27"/>
        <end position="32"/>
    </location>
    <ligand>
        <name>ATP</name>
        <dbReference type="ChEBI" id="CHEBI:30616"/>
    </ligand>
</feature>
<dbReference type="AlphaFoldDB" id="A0ABD5QND9"/>
<evidence type="ECO:0000256" key="5">
    <source>
        <dbReference type="ARBA" id="ARBA00022741"/>
    </source>
</evidence>
<dbReference type="FunFam" id="3.40.50.880:FF:000002">
    <property type="entry name" value="CTP synthase"/>
    <property type="match status" value="1"/>
</dbReference>
<comment type="catalytic activity">
    <reaction evidence="10 11">
        <text>UTP + L-glutamine + ATP + H2O = CTP + L-glutamate + ADP + phosphate + 2 H(+)</text>
        <dbReference type="Rhea" id="RHEA:26426"/>
        <dbReference type="ChEBI" id="CHEBI:15377"/>
        <dbReference type="ChEBI" id="CHEBI:15378"/>
        <dbReference type="ChEBI" id="CHEBI:29985"/>
        <dbReference type="ChEBI" id="CHEBI:30616"/>
        <dbReference type="ChEBI" id="CHEBI:37563"/>
        <dbReference type="ChEBI" id="CHEBI:43474"/>
        <dbReference type="ChEBI" id="CHEBI:46398"/>
        <dbReference type="ChEBI" id="CHEBI:58359"/>
        <dbReference type="ChEBI" id="CHEBI:456216"/>
        <dbReference type="EC" id="6.3.4.2"/>
    </reaction>
</comment>
<evidence type="ECO:0000259" key="13">
    <source>
        <dbReference type="Pfam" id="PF06418"/>
    </source>
</evidence>
<feature type="binding site" evidence="11">
    <location>
        <position position="67"/>
    </location>
    <ligand>
        <name>L-glutamine</name>
        <dbReference type="ChEBI" id="CHEBI:58359"/>
    </ligand>
</feature>
<feature type="binding site" evidence="11">
    <location>
        <position position="26"/>
    </location>
    <ligand>
        <name>CTP</name>
        <dbReference type="ChEBI" id="CHEBI:37563"/>
        <note>allosteric inhibitor</note>
    </ligand>
</feature>
<comment type="activity regulation">
    <text evidence="11">Allosterically activated by GTP, when glutamine is the substrate; GTP has no effect on the reaction when ammonia is the substrate. The allosteric effector GTP functions by stabilizing the protein conformation that binds the tetrahedral intermediate(s) formed during glutamine hydrolysis. Inhibited by the product CTP, via allosteric rather than competitive inhibition.</text>
</comment>
<evidence type="ECO:0000256" key="3">
    <source>
        <dbReference type="ARBA" id="ARBA00022598"/>
    </source>
</evidence>
<feature type="binding site" evidence="11">
    <location>
        <position position="472"/>
    </location>
    <ligand>
        <name>L-glutamine</name>
        <dbReference type="ChEBI" id="CHEBI:58359"/>
    </ligand>
</feature>
<dbReference type="Proteomes" id="UP001596145">
    <property type="component" value="Unassembled WGS sequence"/>
</dbReference>
<dbReference type="CDD" id="cd01746">
    <property type="entry name" value="GATase1_CTP_Synthase"/>
    <property type="match status" value="1"/>
</dbReference>
<feature type="region of interest" description="Amidoligase domain" evidence="11">
    <location>
        <begin position="1"/>
        <end position="277"/>
    </location>
</feature>
<feature type="binding site" evidence="11">
    <location>
        <position position="364"/>
    </location>
    <ligand>
        <name>L-glutamine</name>
        <dbReference type="ChEBI" id="CHEBI:58359"/>
    </ligand>
</feature>
<dbReference type="CDD" id="cd03113">
    <property type="entry name" value="CTPS_N"/>
    <property type="match status" value="1"/>
</dbReference>
<dbReference type="InterPro" id="IPR017456">
    <property type="entry name" value="CTP_synthase_N"/>
</dbReference>
<comment type="pathway">
    <text evidence="1 11">Pyrimidine metabolism; CTP biosynthesis via de novo pathway; CTP from UDP: step 2/2.</text>
</comment>
<dbReference type="SUPFAM" id="SSF52540">
    <property type="entry name" value="P-loop containing nucleoside triphosphate hydrolases"/>
    <property type="match status" value="1"/>
</dbReference>
<comment type="similarity">
    <text evidence="2 11">Belongs to the CTP synthase family.</text>
</comment>
<evidence type="ECO:0000256" key="2">
    <source>
        <dbReference type="ARBA" id="ARBA00007533"/>
    </source>
</evidence>
<feature type="binding site" evidence="11">
    <location>
        <position position="84"/>
    </location>
    <ligand>
        <name>Mg(2+)</name>
        <dbReference type="ChEBI" id="CHEBI:18420"/>
    </ligand>
</feature>
<feature type="active site" evidence="11">
    <location>
        <position position="517"/>
    </location>
</feature>
<evidence type="ECO:0000313" key="15">
    <source>
        <dbReference type="Proteomes" id="UP001596145"/>
    </source>
</evidence>
<feature type="domain" description="Glutamine amidotransferase" evidence="12">
    <location>
        <begin position="313"/>
        <end position="533"/>
    </location>
</feature>
<dbReference type="InterPro" id="IPR017926">
    <property type="entry name" value="GATASE"/>
</dbReference>
<dbReference type="GO" id="GO:0046872">
    <property type="term" value="F:metal ion binding"/>
    <property type="evidence" value="ECO:0007669"/>
    <property type="project" value="UniProtKB-KW"/>
</dbReference>
<gene>
    <name evidence="11" type="primary">pyrG</name>
    <name evidence="14" type="ORF">ACFPJA_03035</name>
</gene>
<feature type="binding site" evidence="11">
    <location>
        <position position="415"/>
    </location>
    <ligand>
        <name>L-glutamine</name>
        <dbReference type="ChEBI" id="CHEBI:58359"/>
    </ligand>
</feature>
<keyword evidence="15" id="KW-1185">Reference proteome</keyword>
<keyword evidence="4 11" id="KW-0479">Metal-binding</keyword>
<reference evidence="14 15" key="1">
    <citation type="journal article" date="2019" name="Int. J. Syst. Evol. Microbiol.">
        <title>The Global Catalogue of Microorganisms (GCM) 10K type strain sequencing project: providing services to taxonomists for standard genome sequencing and annotation.</title>
        <authorList>
            <consortium name="The Broad Institute Genomics Platform"/>
            <consortium name="The Broad Institute Genome Sequencing Center for Infectious Disease"/>
            <person name="Wu L."/>
            <person name="Ma J."/>
        </authorList>
    </citation>
    <scope>NUCLEOTIDE SEQUENCE [LARGE SCALE GENOMIC DNA]</scope>
    <source>
        <strain evidence="14 15">CGMCC 1.16026</strain>
    </source>
</reference>
<keyword evidence="9 11" id="KW-0665">Pyrimidine biosynthesis</keyword>
<organism evidence="14 15">
    <name type="scientific">Halorubrum glutamatedens</name>
    <dbReference type="NCBI Taxonomy" id="2707018"/>
    <lineage>
        <taxon>Archaea</taxon>
        <taxon>Methanobacteriati</taxon>
        <taxon>Methanobacteriota</taxon>
        <taxon>Stenosarchaea group</taxon>
        <taxon>Halobacteria</taxon>
        <taxon>Halobacteriales</taxon>
        <taxon>Haloferacaceae</taxon>
        <taxon>Halorubrum</taxon>
    </lineage>
</organism>
<feature type="binding site" evidence="11">
    <location>
        <begin position="198"/>
        <end position="203"/>
    </location>
    <ligand>
        <name>CTP</name>
        <dbReference type="ChEBI" id="CHEBI:37563"/>
        <note>allosteric inhibitor</note>
    </ligand>
</feature>
<dbReference type="FunFam" id="3.40.50.300:FF:000009">
    <property type="entry name" value="CTP synthase"/>
    <property type="match status" value="1"/>
</dbReference>
<feature type="active site" evidence="11">
    <location>
        <position position="515"/>
    </location>
</feature>
<feature type="binding site" evidence="11">
    <location>
        <position position="252"/>
    </location>
    <ligand>
        <name>ATP</name>
        <dbReference type="ChEBI" id="CHEBI:30616"/>
    </ligand>
</feature>
<dbReference type="SUPFAM" id="SSF52317">
    <property type="entry name" value="Class I glutamine amidotransferase-like"/>
    <property type="match status" value="1"/>
</dbReference>
<dbReference type="InterPro" id="IPR029062">
    <property type="entry name" value="Class_I_gatase-like"/>
</dbReference>
<feature type="binding site" evidence="11">
    <location>
        <begin position="392"/>
        <end position="395"/>
    </location>
    <ligand>
        <name>L-glutamine</name>
        <dbReference type="ChEBI" id="CHEBI:58359"/>
    </ligand>
</feature>
<comment type="miscellaneous">
    <text evidence="11">CTPSs have evolved a hybrid strategy for distinguishing between UTP and CTP. The overlapping regions of the product feedback inhibitory and substrate sites recognize a common feature in both compounds, the triphosphate moiety. To differentiate isosteric substrate and product pyrimidine rings, an additional pocket far from the expected kinase/ligase catalytic site, specifically recognizes the cytosine and ribose portions of the product inhibitor.</text>
</comment>
<proteinExistence type="inferred from homology"/>
<dbReference type="PANTHER" id="PTHR11550:SF0">
    <property type="entry name" value="CTP SYNTHASE-RELATED"/>
    <property type="match status" value="1"/>
</dbReference>
<dbReference type="NCBIfam" id="NF003792">
    <property type="entry name" value="PRK05380.1"/>
    <property type="match status" value="1"/>
</dbReference>
<dbReference type="GO" id="GO:0044210">
    <property type="term" value="P:'de novo' CTP biosynthetic process"/>
    <property type="evidence" value="ECO:0007669"/>
    <property type="project" value="UniProtKB-UniRule"/>
</dbReference>
<feature type="binding site" evidence="11">
    <location>
        <position position="152"/>
    </location>
    <ligand>
        <name>Mg(2+)</name>
        <dbReference type="ChEBI" id="CHEBI:18420"/>
    </ligand>
</feature>
<comment type="catalytic activity">
    <reaction evidence="11">
        <text>UTP + NH4(+) + ATP = CTP + ADP + phosphate + 2 H(+)</text>
        <dbReference type="Rhea" id="RHEA:16597"/>
        <dbReference type="ChEBI" id="CHEBI:15378"/>
        <dbReference type="ChEBI" id="CHEBI:28938"/>
        <dbReference type="ChEBI" id="CHEBI:30616"/>
        <dbReference type="ChEBI" id="CHEBI:37563"/>
        <dbReference type="ChEBI" id="CHEBI:43474"/>
        <dbReference type="ChEBI" id="CHEBI:46398"/>
        <dbReference type="ChEBI" id="CHEBI:456216"/>
    </reaction>
</comment>
<evidence type="ECO:0000256" key="6">
    <source>
        <dbReference type="ARBA" id="ARBA00022840"/>
    </source>
</evidence>
<dbReference type="Gene3D" id="3.40.50.300">
    <property type="entry name" value="P-loop containing nucleotide triphosphate hydrolases"/>
    <property type="match status" value="1"/>
</dbReference>
<dbReference type="NCBIfam" id="TIGR00337">
    <property type="entry name" value="PyrG"/>
    <property type="match status" value="1"/>
</dbReference>
<feature type="binding site" evidence="11">
    <location>
        <position position="234"/>
    </location>
    <ligand>
        <name>CTP</name>
        <dbReference type="ChEBI" id="CHEBI:37563"/>
        <note>allosteric inhibitor</note>
    </ligand>
</feature>
<comment type="caution">
    <text evidence="11">Lacks conserved residue(s) required for the propagation of feature annotation.</text>
</comment>
<dbReference type="Pfam" id="PF06418">
    <property type="entry name" value="CTP_synth_N"/>
    <property type="match status" value="1"/>
</dbReference>
<comment type="function">
    <text evidence="11">Catalyzes the ATP-dependent amination of UTP to CTP with either L-glutamine or ammonia as the source of nitrogen. Regulates intracellular CTP levels through interactions with the four ribonucleotide triphosphates.</text>
</comment>
<protein>
    <recommendedName>
        <fullName evidence="11">CTP synthase</fullName>
        <ecNumber evidence="11">6.3.4.2</ecNumber>
    </recommendedName>
    <alternativeName>
        <fullName evidence="11">Cytidine 5'-triphosphate synthase</fullName>
    </alternativeName>
    <alternativeName>
        <fullName evidence="11">Cytidine triphosphate synthetase</fullName>
        <shortName evidence="11">CTP synthetase</shortName>
        <shortName evidence="11">CTPS</shortName>
    </alternativeName>
    <alternativeName>
        <fullName evidence="11">UTP--ammonia ligase</fullName>
    </alternativeName>
</protein>
<dbReference type="RefSeq" id="WP_122105726.1">
    <property type="nucleotide sequence ID" value="NZ_JBHSKV010000002.1"/>
</dbReference>
<dbReference type="PANTHER" id="PTHR11550">
    <property type="entry name" value="CTP SYNTHASE"/>
    <property type="match status" value="1"/>
</dbReference>
<dbReference type="GO" id="GO:0097268">
    <property type="term" value="C:cytoophidium"/>
    <property type="evidence" value="ECO:0007669"/>
    <property type="project" value="UniProtKB-ARBA"/>
</dbReference>
<evidence type="ECO:0000256" key="4">
    <source>
        <dbReference type="ARBA" id="ARBA00022723"/>
    </source>
</evidence>
<feature type="binding site" evidence="11">
    <location>
        <begin position="159"/>
        <end position="161"/>
    </location>
    <ligand>
        <name>CTP</name>
        <dbReference type="ChEBI" id="CHEBI:37563"/>
        <note>allosteric inhibitor</note>
    </ligand>
</feature>
<comment type="catalytic activity">
    <reaction evidence="11">
        <text>L-glutamine + H2O = L-glutamate + NH4(+)</text>
        <dbReference type="Rhea" id="RHEA:15889"/>
        <dbReference type="ChEBI" id="CHEBI:15377"/>
        <dbReference type="ChEBI" id="CHEBI:28938"/>
        <dbReference type="ChEBI" id="CHEBI:29985"/>
        <dbReference type="ChEBI" id="CHEBI:58359"/>
    </reaction>
</comment>
<evidence type="ECO:0000256" key="9">
    <source>
        <dbReference type="ARBA" id="ARBA00022975"/>
    </source>
</evidence>
<dbReference type="InterPro" id="IPR004468">
    <property type="entry name" value="CTP_synthase"/>
</dbReference>
<name>A0ABD5QND9_9EURY</name>
<evidence type="ECO:0000313" key="14">
    <source>
        <dbReference type="EMBL" id="MFC5133705.1"/>
    </source>
</evidence>
<dbReference type="Gene3D" id="3.40.50.880">
    <property type="match status" value="1"/>
</dbReference>
<dbReference type="HAMAP" id="MF_01227">
    <property type="entry name" value="PyrG"/>
    <property type="match status" value="1"/>
</dbReference>
<evidence type="ECO:0000259" key="12">
    <source>
        <dbReference type="Pfam" id="PF00117"/>
    </source>
</evidence>
<feature type="binding site" evidence="11">
    <location>
        <position position="234"/>
    </location>
    <ligand>
        <name>UTP</name>
        <dbReference type="ChEBI" id="CHEBI:46398"/>
    </ligand>
</feature>
<dbReference type="GO" id="GO:0003883">
    <property type="term" value="F:CTP synthase activity"/>
    <property type="evidence" value="ECO:0007669"/>
    <property type="project" value="UniProtKB-UniRule"/>
</dbReference>